<dbReference type="Gene3D" id="3.30.470.20">
    <property type="entry name" value="ATP-grasp fold, B domain"/>
    <property type="match status" value="1"/>
</dbReference>
<dbReference type="InterPro" id="IPR001636">
    <property type="entry name" value="SAICAR_synth"/>
</dbReference>
<comment type="similarity">
    <text evidence="2">Belongs to the SAICAR synthetase family.</text>
</comment>
<dbReference type="NCBIfam" id="NF010568">
    <property type="entry name" value="PRK13961.1"/>
    <property type="match status" value="1"/>
</dbReference>
<feature type="domain" description="SAICAR synthetase/ADE2 N-terminal" evidence="10">
    <location>
        <begin position="14"/>
        <end position="260"/>
    </location>
</feature>
<evidence type="ECO:0000259" key="10">
    <source>
        <dbReference type="Pfam" id="PF01259"/>
    </source>
</evidence>
<evidence type="ECO:0000313" key="12">
    <source>
        <dbReference type="Proteomes" id="UP000789375"/>
    </source>
</evidence>
<evidence type="ECO:0000313" key="11">
    <source>
        <dbReference type="EMBL" id="CAG8637120.1"/>
    </source>
</evidence>
<evidence type="ECO:0000256" key="7">
    <source>
        <dbReference type="ARBA" id="ARBA00022755"/>
    </source>
</evidence>
<dbReference type="FunFam" id="3.30.200.20:FF:000392">
    <property type="entry name" value="Phosphoribosylaminoimidazole-succinocarboxamide synthase"/>
    <property type="match status" value="1"/>
</dbReference>
<dbReference type="GO" id="GO:0005524">
    <property type="term" value="F:ATP binding"/>
    <property type="evidence" value="ECO:0007669"/>
    <property type="project" value="UniProtKB-KW"/>
</dbReference>
<keyword evidence="5" id="KW-0436">Ligase</keyword>
<dbReference type="PANTHER" id="PTHR43700">
    <property type="entry name" value="PHOSPHORIBOSYLAMINOIMIDAZOLE-SUCCINOCARBOXAMIDE SYNTHASE"/>
    <property type="match status" value="1"/>
</dbReference>
<organism evidence="11 12">
    <name type="scientific">Funneliformis mosseae</name>
    <name type="common">Endomycorrhizal fungus</name>
    <name type="synonym">Glomus mosseae</name>
    <dbReference type="NCBI Taxonomy" id="27381"/>
    <lineage>
        <taxon>Eukaryota</taxon>
        <taxon>Fungi</taxon>
        <taxon>Fungi incertae sedis</taxon>
        <taxon>Mucoromycota</taxon>
        <taxon>Glomeromycotina</taxon>
        <taxon>Glomeromycetes</taxon>
        <taxon>Glomerales</taxon>
        <taxon>Glomeraceae</taxon>
        <taxon>Funneliformis</taxon>
    </lineage>
</organism>
<keyword evidence="8" id="KW-0067">ATP-binding</keyword>
<dbReference type="Gene3D" id="3.30.200.20">
    <property type="entry name" value="Phosphorylase Kinase, domain 1"/>
    <property type="match status" value="1"/>
</dbReference>
<protein>
    <recommendedName>
        <fullName evidence="4">Phosphoribosylaminoimidazole-succinocarboxamide synthase</fullName>
        <ecNumber evidence="3">6.3.2.6</ecNumber>
    </recommendedName>
    <alternativeName>
        <fullName evidence="9">SAICAR synthetase</fullName>
    </alternativeName>
</protein>
<sequence length="304" mass="34844">MALLESSCPNLELVTRGKVRDLYRVDDNTLLFVATDRISAFDVIMKNGIPGKGKLLTQLSVFWFNYLKDMLPNHVITTEIDQMPEKVQQYREQLDNRCLLVRNLKVFPVEAIVRGYITGSAWAEYKKKGTVCDITLPEGLKESQQFELPLYTPSTKAEIGQHDENIHPNKVPEIIGEKYARQISEISLKLYTKAKEYALSKGIIIADTKFEFGRDDAGILYLVDEVLTPDSSRFWLVSNYEVGKCQDSFDKQYLRNYLLSIGFDKKTGIELPIDIVKKTMDRYIEAYKLLTDSDPTFLLNNCIV</sequence>
<evidence type="ECO:0000256" key="6">
    <source>
        <dbReference type="ARBA" id="ARBA00022741"/>
    </source>
</evidence>
<dbReference type="GO" id="GO:0005737">
    <property type="term" value="C:cytoplasm"/>
    <property type="evidence" value="ECO:0007669"/>
    <property type="project" value="TreeGrafter"/>
</dbReference>
<dbReference type="InterPro" id="IPR018236">
    <property type="entry name" value="SAICAR_synthetase_CS"/>
</dbReference>
<dbReference type="GO" id="GO:0006189">
    <property type="term" value="P:'de novo' IMP biosynthetic process"/>
    <property type="evidence" value="ECO:0007669"/>
    <property type="project" value="TreeGrafter"/>
</dbReference>
<keyword evidence="12" id="KW-1185">Reference proteome</keyword>
<evidence type="ECO:0000256" key="5">
    <source>
        <dbReference type="ARBA" id="ARBA00022598"/>
    </source>
</evidence>
<dbReference type="PROSITE" id="PS01058">
    <property type="entry name" value="SAICAR_SYNTHETASE_2"/>
    <property type="match status" value="1"/>
</dbReference>
<keyword evidence="6" id="KW-0547">Nucleotide-binding</keyword>
<dbReference type="Proteomes" id="UP000789375">
    <property type="component" value="Unassembled WGS sequence"/>
</dbReference>
<reference evidence="11" key="1">
    <citation type="submission" date="2021-06" db="EMBL/GenBank/DDBJ databases">
        <authorList>
            <person name="Kallberg Y."/>
            <person name="Tangrot J."/>
            <person name="Rosling A."/>
        </authorList>
    </citation>
    <scope>NUCLEOTIDE SEQUENCE</scope>
    <source>
        <strain evidence="11">87-6 pot B 2015</strain>
    </source>
</reference>
<evidence type="ECO:0000256" key="8">
    <source>
        <dbReference type="ARBA" id="ARBA00022840"/>
    </source>
</evidence>
<dbReference type="EMBL" id="CAJVPP010003783">
    <property type="protein sequence ID" value="CAG8637120.1"/>
    <property type="molecule type" value="Genomic_DNA"/>
</dbReference>
<dbReference type="InterPro" id="IPR028923">
    <property type="entry name" value="SAICAR_synt/ADE2_N"/>
</dbReference>
<dbReference type="AlphaFoldDB" id="A0A9N9DIP1"/>
<dbReference type="PROSITE" id="PS01057">
    <property type="entry name" value="SAICAR_SYNTHETASE_1"/>
    <property type="match status" value="1"/>
</dbReference>
<dbReference type="Pfam" id="PF01259">
    <property type="entry name" value="SAICAR_synt"/>
    <property type="match status" value="1"/>
</dbReference>
<keyword evidence="7" id="KW-0658">Purine biosynthesis</keyword>
<dbReference type="NCBIfam" id="TIGR00081">
    <property type="entry name" value="purC"/>
    <property type="match status" value="1"/>
</dbReference>
<dbReference type="EC" id="6.3.2.6" evidence="3"/>
<dbReference type="HAMAP" id="MF_00137">
    <property type="entry name" value="SAICAR_synth"/>
    <property type="match status" value="1"/>
</dbReference>
<dbReference type="PANTHER" id="PTHR43700:SF1">
    <property type="entry name" value="PHOSPHORIBOSYLAMINOIMIDAZOLE-SUCCINOCARBOXAMIDE SYNTHASE"/>
    <property type="match status" value="1"/>
</dbReference>
<dbReference type="CDD" id="cd01414">
    <property type="entry name" value="SAICAR_synt_Sc"/>
    <property type="match status" value="1"/>
</dbReference>
<dbReference type="FunFam" id="3.30.470.20:FF:000015">
    <property type="entry name" value="Phosphoribosylaminoimidazole-succinocarboxamide synthase"/>
    <property type="match status" value="1"/>
</dbReference>
<name>A0A9N9DIP1_FUNMO</name>
<accession>A0A9N9DIP1</accession>
<comment type="pathway">
    <text evidence="1">Purine metabolism; IMP biosynthesis via de novo pathway; 5-amino-1-(5-phospho-D-ribosyl)imidazole-4-carboxamide from 5-amino-1-(5-phospho-D-ribosyl)imidazole-4-carboxylate: step 1/2.</text>
</comment>
<evidence type="ECO:0000256" key="2">
    <source>
        <dbReference type="ARBA" id="ARBA00010190"/>
    </source>
</evidence>
<evidence type="ECO:0000256" key="3">
    <source>
        <dbReference type="ARBA" id="ARBA00012217"/>
    </source>
</evidence>
<gene>
    <name evidence="11" type="ORF">FMOSSE_LOCUS10794</name>
</gene>
<evidence type="ECO:0000256" key="1">
    <source>
        <dbReference type="ARBA" id="ARBA00004672"/>
    </source>
</evidence>
<comment type="caution">
    <text evidence="11">The sequence shown here is derived from an EMBL/GenBank/DDBJ whole genome shotgun (WGS) entry which is preliminary data.</text>
</comment>
<dbReference type="SUPFAM" id="SSF56104">
    <property type="entry name" value="SAICAR synthase-like"/>
    <property type="match status" value="1"/>
</dbReference>
<evidence type="ECO:0000256" key="9">
    <source>
        <dbReference type="ARBA" id="ARBA00030409"/>
    </source>
</evidence>
<evidence type="ECO:0000256" key="4">
    <source>
        <dbReference type="ARBA" id="ARBA00016460"/>
    </source>
</evidence>
<proteinExistence type="inferred from homology"/>
<dbReference type="GO" id="GO:0004639">
    <property type="term" value="F:phosphoribosylaminoimidazolesuccinocarboxamide synthase activity"/>
    <property type="evidence" value="ECO:0007669"/>
    <property type="project" value="UniProtKB-EC"/>
</dbReference>